<protein>
    <submittedName>
        <fullName evidence="1">Uncharacterized protein</fullName>
    </submittedName>
</protein>
<reference evidence="1" key="2">
    <citation type="submission" date="2022-01" db="EMBL/GenBank/DDBJ databases">
        <authorList>
            <person name="Yamashiro T."/>
            <person name="Shiraishi A."/>
            <person name="Satake H."/>
            <person name="Nakayama K."/>
        </authorList>
    </citation>
    <scope>NUCLEOTIDE SEQUENCE</scope>
</reference>
<organism evidence="1 2">
    <name type="scientific">Tanacetum coccineum</name>
    <dbReference type="NCBI Taxonomy" id="301880"/>
    <lineage>
        <taxon>Eukaryota</taxon>
        <taxon>Viridiplantae</taxon>
        <taxon>Streptophyta</taxon>
        <taxon>Embryophyta</taxon>
        <taxon>Tracheophyta</taxon>
        <taxon>Spermatophyta</taxon>
        <taxon>Magnoliopsida</taxon>
        <taxon>eudicotyledons</taxon>
        <taxon>Gunneridae</taxon>
        <taxon>Pentapetalae</taxon>
        <taxon>asterids</taxon>
        <taxon>campanulids</taxon>
        <taxon>Asterales</taxon>
        <taxon>Asteraceae</taxon>
        <taxon>Asteroideae</taxon>
        <taxon>Anthemideae</taxon>
        <taxon>Anthemidinae</taxon>
        <taxon>Tanacetum</taxon>
    </lineage>
</organism>
<reference evidence="1" key="1">
    <citation type="journal article" date="2022" name="Int. J. Mol. Sci.">
        <title>Draft Genome of Tanacetum Coccineum: Genomic Comparison of Closely Related Tanacetum-Family Plants.</title>
        <authorList>
            <person name="Yamashiro T."/>
            <person name="Shiraishi A."/>
            <person name="Nakayama K."/>
            <person name="Satake H."/>
        </authorList>
    </citation>
    <scope>NUCLEOTIDE SEQUENCE</scope>
</reference>
<dbReference type="EMBL" id="BQNB010014740">
    <property type="protein sequence ID" value="GJT31832.1"/>
    <property type="molecule type" value="Genomic_DNA"/>
</dbReference>
<evidence type="ECO:0000313" key="2">
    <source>
        <dbReference type="Proteomes" id="UP001151760"/>
    </source>
</evidence>
<sequence length="67" mass="7778">MIRYQALKKKPVTVAQASGSEPFQEQSTEEPKELLEEDLKEILEIVPVEETKAEGCKYKKIVRWQKT</sequence>
<name>A0ABQ5D0B8_9ASTR</name>
<comment type="caution">
    <text evidence="1">The sequence shown here is derived from an EMBL/GenBank/DDBJ whole genome shotgun (WGS) entry which is preliminary data.</text>
</comment>
<evidence type="ECO:0000313" key="1">
    <source>
        <dbReference type="EMBL" id="GJT31832.1"/>
    </source>
</evidence>
<keyword evidence="2" id="KW-1185">Reference proteome</keyword>
<gene>
    <name evidence="1" type="ORF">Tco_0922251</name>
</gene>
<proteinExistence type="predicted"/>
<dbReference type="Proteomes" id="UP001151760">
    <property type="component" value="Unassembled WGS sequence"/>
</dbReference>
<accession>A0ABQ5D0B8</accession>